<proteinExistence type="predicted"/>
<gene>
    <name evidence="1" type="ORF">ACFFIC_28055</name>
</gene>
<evidence type="ECO:0000313" key="2">
    <source>
        <dbReference type="Proteomes" id="UP001589789"/>
    </source>
</evidence>
<keyword evidence="2" id="KW-1185">Reference proteome</keyword>
<dbReference type="SUPFAM" id="SSF53448">
    <property type="entry name" value="Nucleotide-diphospho-sugar transferases"/>
    <property type="match status" value="1"/>
</dbReference>
<dbReference type="PANTHER" id="PTHR36529:SF1">
    <property type="entry name" value="GLYCOSYLTRANSFERASE"/>
    <property type="match status" value="1"/>
</dbReference>
<dbReference type="EMBL" id="JBHLVZ010000110">
    <property type="protein sequence ID" value="MFC0389368.1"/>
    <property type="molecule type" value="Genomic_DNA"/>
</dbReference>
<evidence type="ECO:0000313" key="1">
    <source>
        <dbReference type="EMBL" id="MFC0389368.1"/>
    </source>
</evidence>
<dbReference type="RefSeq" id="WP_377056679.1">
    <property type="nucleotide sequence ID" value="NZ_JBHLVZ010000110.1"/>
</dbReference>
<dbReference type="Pfam" id="PF09837">
    <property type="entry name" value="DUF2064"/>
    <property type="match status" value="1"/>
</dbReference>
<dbReference type="PANTHER" id="PTHR36529">
    <property type="entry name" value="SLL1095 PROTEIN"/>
    <property type="match status" value="1"/>
</dbReference>
<dbReference type="Gene3D" id="3.90.550.10">
    <property type="entry name" value="Spore Coat Polysaccharide Biosynthesis Protein SpsA, Chain A"/>
    <property type="match status" value="1"/>
</dbReference>
<reference evidence="1 2" key="1">
    <citation type="submission" date="2024-09" db="EMBL/GenBank/DDBJ databases">
        <authorList>
            <person name="Sun Q."/>
            <person name="Mori K."/>
        </authorList>
    </citation>
    <scope>NUCLEOTIDE SEQUENCE [LARGE SCALE GENOMIC DNA]</scope>
    <source>
        <strain evidence="1 2">CCM 7468</strain>
    </source>
</reference>
<dbReference type="InterPro" id="IPR018641">
    <property type="entry name" value="Trfase_1_rSAM/seldom-assoc"/>
</dbReference>
<accession>A0ABV6J3F8</accession>
<dbReference type="InterPro" id="IPR029044">
    <property type="entry name" value="Nucleotide-diphossugar_trans"/>
</dbReference>
<comment type="caution">
    <text evidence="1">The sequence shown here is derived from an EMBL/GenBank/DDBJ whole genome shotgun (WGS) entry which is preliminary data.</text>
</comment>
<name>A0ABV6J3F8_9PROT</name>
<sequence length="221" mass="22769">MSTALAIFVKTPGLSPVKTRLGAEIGTEAAVRFHRMASAAVAAVARAAGASLVPHWAVAEPAALVHPDWTGFPCVAQGEGGLGERMGRVYQALLARHGSVLLVGADSPQMSASLLRGAAAALRGEAPFVIGPSEDGGFWLFGGRAPVPNRVWTSVIYSREDTAARFQQALAGEGAVTPMPRLFDADTATELAAVRDALAALVAPLPEQAALLGWLRGLGLG</sequence>
<dbReference type="Proteomes" id="UP001589789">
    <property type="component" value="Unassembled WGS sequence"/>
</dbReference>
<organism evidence="1 2">
    <name type="scientific">Muricoccus vinaceus</name>
    <dbReference type="NCBI Taxonomy" id="424704"/>
    <lineage>
        <taxon>Bacteria</taxon>
        <taxon>Pseudomonadati</taxon>
        <taxon>Pseudomonadota</taxon>
        <taxon>Alphaproteobacteria</taxon>
        <taxon>Acetobacterales</taxon>
        <taxon>Roseomonadaceae</taxon>
        <taxon>Muricoccus</taxon>
    </lineage>
</organism>
<protein>
    <submittedName>
        <fullName evidence="1">DUF2064 domain-containing protein</fullName>
    </submittedName>
</protein>